<sequence>MILKKIKLRNFRQYYGEQEVEFSIHPEKNITLVYGKNGAGKTSFFTALNWVLYGSSEVKIDGKLVNKKAIEEAKEKGKQFVRSEVSLTFSHAGIDYQIKREILFDLETNKEHSENVEMEKLYPKVEKIHDPLITLNPILPPNVRTYFFFDGEKIEEFSKPEHDKEVKEAVYKVLGVTIIERAISHIKDIAKEYNKELTKKSTGKLKELRNQYNSLIEDRDILEEELKNLKEERRNLEIQIEEIKGRLREIEEIEEDIKEKDRLESKLENLKNELDGVYNQLSERINSSFILIGNLAIEKSEELIKNSLQNTDEIPTKYIIKLIEKILAEKKCICEIEINPELREKLIYKKIELSKEKDKDKTEEILFDLYNKIPDLKTEKERVLNTLMENFQRKSKIKDEIDKIQRQIDELEQKLMKHDIENVKKLQNRLINLSQEYGSLKEKISSKEDILKDLKVEIETLRREILEEEKKQKEISELKKKKDLAEEILKQLEIVYEKLSIGLKKEIEEEATSIFKSLIRKKEFFQRIELSEDYILKLIDIFGDKEAKTEISAGERQVLSLSFILALAKVSKKEAPIVMDTPFGRLDPEHRQNILQEIPYLARQIVLFVTPSEMPDDLKRLIENKIGKEYELYFDEGENYTRIIKLGEEVCT</sequence>
<gene>
    <name evidence="3" type="primary">dndD</name>
    <name evidence="3" type="ORF">GWK41_08595</name>
</gene>
<dbReference type="NCBIfam" id="TIGR03185">
    <property type="entry name" value="DNA_S_dndD"/>
    <property type="match status" value="1"/>
</dbReference>
<dbReference type="InterPro" id="IPR038729">
    <property type="entry name" value="Rad50/SbcC_AAA"/>
</dbReference>
<keyword evidence="4" id="KW-1185">Reference proteome</keyword>
<evidence type="ECO:0000256" key="1">
    <source>
        <dbReference type="SAM" id="Coils"/>
    </source>
</evidence>
<name>A0ABS1GJL8_9AQUI</name>
<feature type="coiled-coil region" evidence="1">
    <location>
        <begin position="205"/>
        <end position="280"/>
    </location>
</feature>
<evidence type="ECO:0000313" key="3">
    <source>
        <dbReference type="EMBL" id="MBK3333127.1"/>
    </source>
</evidence>
<reference evidence="3 4" key="1">
    <citation type="journal article" date="2021" name="Syst. Appl. Microbiol.">
        <title>Persephonella atlantica sp. nov.: How to adapt to physico-chemical gradients in high temperature hydrothermal habitats.</title>
        <authorList>
            <person name="Francois D.X."/>
            <person name="Godfroy A."/>
            <person name="Mathien C."/>
            <person name="Aube J."/>
            <person name="Cathalot C."/>
            <person name="Lesongeur F."/>
            <person name="L'Haridon S."/>
            <person name="Philippon X."/>
            <person name="Roussel E.G."/>
        </authorList>
    </citation>
    <scope>NUCLEOTIDE SEQUENCE [LARGE SCALE GENOMIC DNA]</scope>
    <source>
        <strain evidence="3 4">MO1340</strain>
    </source>
</reference>
<dbReference type="RefSeq" id="WP_200674552.1">
    <property type="nucleotide sequence ID" value="NZ_JAACYA010000002.1"/>
</dbReference>
<dbReference type="InterPro" id="IPR017599">
    <property type="entry name" value="DNA_S_DndD"/>
</dbReference>
<feature type="domain" description="Rad50/SbcC-type AAA" evidence="2">
    <location>
        <begin position="5"/>
        <end position="251"/>
    </location>
</feature>
<dbReference type="EMBL" id="JAACYA010000002">
    <property type="protein sequence ID" value="MBK3333127.1"/>
    <property type="molecule type" value="Genomic_DNA"/>
</dbReference>
<dbReference type="SUPFAM" id="SSF52540">
    <property type="entry name" value="P-loop containing nucleoside triphosphate hydrolases"/>
    <property type="match status" value="2"/>
</dbReference>
<proteinExistence type="predicted"/>
<keyword evidence="1" id="KW-0175">Coiled coil</keyword>
<evidence type="ECO:0000259" key="2">
    <source>
        <dbReference type="Pfam" id="PF13476"/>
    </source>
</evidence>
<protein>
    <submittedName>
        <fullName evidence="3">DNA sulfur modification protein DndD</fullName>
    </submittedName>
</protein>
<comment type="caution">
    <text evidence="3">The sequence shown here is derived from an EMBL/GenBank/DDBJ whole genome shotgun (WGS) entry which is preliminary data.</text>
</comment>
<feature type="coiled-coil region" evidence="1">
    <location>
        <begin position="394"/>
        <end position="495"/>
    </location>
</feature>
<organism evidence="3 4">
    <name type="scientific">Persephonella atlantica</name>
    <dbReference type="NCBI Taxonomy" id="2699429"/>
    <lineage>
        <taxon>Bacteria</taxon>
        <taxon>Pseudomonadati</taxon>
        <taxon>Aquificota</taxon>
        <taxon>Aquificia</taxon>
        <taxon>Aquificales</taxon>
        <taxon>Hydrogenothermaceae</taxon>
        <taxon>Persephonella</taxon>
    </lineage>
</organism>
<dbReference type="Gene3D" id="3.40.50.300">
    <property type="entry name" value="P-loop containing nucleotide triphosphate hydrolases"/>
    <property type="match status" value="2"/>
</dbReference>
<evidence type="ECO:0000313" key="4">
    <source>
        <dbReference type="Proteomes" id="UP000772812"/>
    </source>
</evidence>
<accession>A0ABS1GJL8</accession>
<dbReference type="PANTHER" id="PTHR32114">
    <property type="entry name" value="ABC TRANSPORTER ABCH.3"/>
    <property type="match status" value="1"/>
</dbReference>
<dbReference type="PANTHER" id="PTHR32114:SF2">
    <property type="entry name" value="ABC TRANSPORTER ABCH.3"/>
    <property type="match status" value="1"/>
</dbReference>
<dbReference type="Proteomes" id="UP000772812">
    <property type="component" value="Unassembled WGS sequence"/>
</dbReference>
<dbReference type="InterPro" id="IPR027417">
    <property type="entry name" value="P-loop_NTPase"/>
</dbReference>
<dbReference type="Pfam" id="PF13476">
    <property type="entry name" value="AAA_23"/>
    <property type="match status" value="1"/>
</dbReference>